<dbReference type="AlphaFoldDB" id="A0A318GUT7"/>
<name>A0A318GUT7_9BURK</name>
<protein>
    <submittedName>
        <fullName evidence="7">Outer membrane protein</fullName>
    </submittedName>
</protein>
<evidence type="ECO:0000256" key="1">
    <source>
        <dbReference type="ARBA" id="ARBA00004442"/>
    </source>
</evidence>
<accession>A0A318GUT7</accession>
<evidence type="ECO:0000256" key="2">
    <source>
        <dbReference type="ARBA" id="ARBA00005722"/>
    </source>
</evidence>
<dbReference type="EMBL" id="QJJS01000028">
    <property type="protein sequence ID" value="PXW91974.1"/>
    <property type="molecule type" value="Genomic_DNA"/>
</dbReference>
<dbReference type="OrthoDB" id="8562138at2"/>
<dbReference type="InterPro" id="IPR010583">
    <property type="entry name" value="MipA"/>
</dbReference>
<comment type="caution">
    <text evidence="7">The sequence shown here is derived from an EMBL/GenBank/DDBJ whole genome shotgun (WGS) entry which is preliminary data.</text>
</comment>
<feature type="chain" id="PRO_5016267187" evidence="6">
    <location>
        <begin position="27"/>
        <end position="257"/>
    </location>
</feature>
<dbReference type="GO" id="GO:0009279">
    <property type="term" value="C:cell outer membrane"/>
    <property type="evidence" value="ECO:0007669"/>
    <property type="project" value="UniProtKB-SubCell"/>
</dbReference>
<gene>
    <name evidence="7" type="ORF">C7444_12821</name>
</gene>
<evidence type="ECO:0000256" key="3">
    <source>
        <dbReference type="ARBA" id="ARBA00022729"/>
    </source>
</evidence>
<organism evidence="7 8">
    <name type="scientific">Sphaerotilus hippei</name>
    <dbReference type="NCBI Taxonomy" id="744406"/>
    <lineage>
        <taxon>Bacteria</taxon>
        <taxon>Pseudomonadati</taxon>
        <taxon>Pseudomonadota</taxon>
        <taxon>Betaproteobacteria</taxon>
        <taxon>Burkholderiales</taxon>
        <taxon>Sphaerotilaceae</taxon>
        <taxon>Sphaerotilus</taxon>
    </lineage>
</organism>
<dbReference type="Pfam" id="PF06629">
    <property type="entry name" value="MipA"/>
    <property type="match status" value="1"/>
</dbReference>
<evidence type="ECO:0000256" key="4">
    <source>
        <dbReference type="ARBA" id="ARBA00023136"/>
    </source>
</evidence>
<dbReference type="RefSeq" id="WP_110402469.1">
    <property type="nucleotide sequence ID" value="NZ_QJJS01000028.1"/>
</dbReference>
<keyword evidence="5" id="KW-0998">Cell outer membrane</keyword>
<evidence type="ECO:0000256" key="5">
    <source>
        <dbReference type="ARBA" id="ARBA00023237"/>
    </source>
</evidence>
<feature type="signal peptide" evidence="6">
    <location>
        <begin position="1"/>
        <end position="26"/>
    </location>
</feature>
<evidence type="ECO:0000313" key="8">
    <source>
        <dbReference type="Proteomes" id="UP000247811"/>
    </source>
</evidence>
<dbReference type="Proteomes" id="UP000247811">
    <property type="component" value="Unassembled WGS sequence"/>
</dbReference>
<comment type="subcellular location">
    <subcellularLocation>
        <location evidence="1">Cell outer membrane</location>
    </subcellularLocation>
</comment>
<keyword evidence="8" id="KW-1185">Reference proteome</keyword>
<comment type="similarity">
    <text evidence="2">Belongs to the MipA/OmpV family.</text>
</comment>
<keyword evidence="3 6" id="KW-0732">Signal</keyword>
<reference evidence="7 8" key="1">
    <citation type="submission" date="2018-05" db="EMBL/GenBank/DDBJ databases">
        <title>Genomic Encyclopedia of Type Strains, Phase IV (KMG-IV): sequencing the most valuable type-strain genomes for metagenomic binning, comparative biology and taxonomic classification.</title>
        <authorList>
            <person name="Goeker M."/>
        </authorList>
    </citation>
    <scope>NUCLEOTIDE SEQUENCE [LARGE SCALE GENOMIC DNA]</scope>
    <source>
        <strain evidence="7 8">DSM 566</strain>
    </source>
</reference>
<evidence type="ECO:0000313" key="7">
    <source>
        <dbReference type="EMBL" id="PXW91974.1"/>
    </source>
</evidence>
<keyword evidence="4" id="KW-0472">Membrane</keyword>
<sequence>MYFTSRPPLIAAFTLAMTLHSAVAQAESPPKEEKNSRWGLGLGIGRETSPYRSVKTDTKILPLLTFENDYARLFGPSLDVKLPSAGLVSFTLRARYSDAGYEASDAAELQGMEKRNGGLWLGARTDLRLPLANLSAEWLGDASNRSGGQQIRLEASHRSQFGSVNVMPRLAMVWQDSSYVDYYYGIRATESRVGRAAYDGTSSINTELGLRMNISLAPKHSTSVDVSHTILGSSIKDSPLVGRSGISAVRASYLYSF</sequence>
<dbReference type="PANTHER" id="PTHR38776:SF1">
    <property type="entry name" value="MLTA-INTERACTING PROTEIN-RELATED"/>
    <property type="match status" value="1"/>
</dbReference>
<evidence type="ECO:0000256" key="6">
    <source>
        <dbReference type="SAM" id="SignalP"/>
    </source>
</evidence>
<dbReference type="PANTHER" id="PTHR38776">
    <property type="entry name" value="MLTA-INTERACTING PROTEIN-RELATED"/>
    <property type="match status" value="1"/>
</dbReference>
<proteinExistence type="inferred from homology"/>